<dbReference type="PANTHER" id="PTHR47514:SF1">
    <property type="entry name" value="TRANSKETOLASE N-TERMINAL SECTION-RELATED"/>
    <property type="match status" value="1"/>
</dbReference>
<keyword evidence="3" id="KW-0786">Thiamine pyrophosphate</keyword>
<gene>
    <name evidence="4" type="ORF">CLV98_10510</name>
</gene>
<reference evidence="4 5" key="1">
    <citation type="submission" date="2018-03" db="EMBL/GenBank/DDBJ databases">
        <title>Genomic Encyclopedia of Archaeal and Bacterial Type Strains, Phase II (KMG-II): from individual species to whole genera.</title>
        <authorList>
            <person name="Goeker M."/>
        </authorList>
    </citation>
    <scope>NUCLEOTIDE SEQUENCE [LARGE SCALE GENOMIC DNA]</scope>
    <source>
        <strain evidence="4 5">DSM 100346</strain>
    </source>
</reference>
<dbReference type="Proteomes" id="UP000245880">
    <property type="component" value="Unassembled WGS sequence"/>
</dbReference>
<evidence type="ECO:0000256" key="2">
    <source>
        <dbReference type="ARBA" id="ARBA00007131"/>
    </source>
</evidence>
<dbReference type="AlphaFoldDB" id="A0A316ALZ2"/>
<dbReference type="EMBL" id="QGDT01000005">
    <property type="protein sequence ID" value="PWJ57830.1"/>
    <property type="molecule type" value="Genomic_DNA"/>
</dbReference>
<evidence type="ECO:0000313" key="4">
    <source>
        <dbReference type="EMBL" id="PWJ57830.1"/>
    </source>
</evidence>
<comment type="caution">
    <text evidence="4">The sequence shown here is derived from an EMBL/GenBank/DDBJ whole genome shotgun (WGS) entry which is preliminary data.</text>
</comment>
<protein>
    <recommendedName>
        <fullName evidence="6">Transketolase</fullName>
    </recommendedName>
</protein>
<evidence type="ECO:0008006" key="6">
    <source>
        <dbReference type="Google" id="ProtNLM"/>
    </source>
</evidence>
<organism evidence="4 5">
    <name type="scientific">Dyadobacter jejuensis</name>
    <dbReference type="NCBI Taxonomy" id="1082580"/>
    <lineage>
        <taxon>Bacteria</taxon>
        <taxon>Pseudomonadati</taxon>
        <taxon>Bacteroidota</taxon>
        <taxon>Cytophagia</taxon>
        <taxon>Cytophagales</taxon>
        <taxon>Spirosomataceae</taxon>
        <taxon>Dyadobacter</taxon>
    </lineage>
</organism>
<keyword evidence="5" id="KW-1185">Reference proteome</keyword>
<name>A0A316ALZ2_9BACT</name>
<evidence type="ECO:0000256" key="3">
    <source>
        <dbReference type="ARBA" id="ARBA00023052"/>
    </source>
</evidence>
<evidence type="ECO:0000256" key="1">
    <source>
        <dbReference type="ARBA" id="ARBA00001964"/>
    </source>
</evidence>
<dbReference type="InterPro" id="IPR029061">
    <property type="entry name" value="THDP-binding"/>
</dbReference>
<comment type="similarity">
    <text evidence="2">Belongs to the transketolase family.</text>
</comment>
<accession>A0A316ALZ2</accession>
<dbReference type="SUPFAM" id="SSF52518">
    <property type="entry name" value="Thiamin diphosphate-binding fold (THDP-binding)"/>
    <property type="match status" value="1"/>
</dbReference>
<dbReference type="Gene3D" id="3.40.50.970">
    <property type="match status" value="1"/>
</dbReference>
<dbReference type="PANTHER" id="PTHR47514">
    <property type="entry name" value="TRANSKETOLASE N-TERMINAL SECTION-RELATED"/>
    <property type="match status" value="1"/>
</dbReference>
<comment type="cofactor">
    <cofactor evidence="1">
        <name>thiamine diphosphate</name>
        <dbReference type="ChEBI" id="CHEBI:58937"/>
    </cofactor>
</comment>
<evidence type="ECO:0000313" key="5">
    <source>
        <dbReference type="Proteomes" id="UP000245880"/>
    </source>
</evidence>
<dbReference type="RefSeq" id="WP_310588713.1">
    <property type="nucleotide sequence ID" value="NZ_QGDT01000005.1"/>
</dbReference>
<proteinExistence type="inferred from homology"/>
<sequence length="72" mass="8354">MKEDTLNMVSLQEKSLRYRRNILKYIYHAKAGHTGGSLSIVDILNVLYNEGMNITPENFDSRLRGRGIAWKR</sequence>